<gene>
    <name evidence="1" type="ORF">OH76DRAFT_1423082</name>
</gene>
<sequence length="228" mass="25645">MTTQRIARGECCVGREWQHAERREEEVNTRTVIFAWWKAYGDLHEKAGGDRMQFHVYVTTLKPTSLLATGDCVRLVALSKDREATRGARLEEYEPYDPHVAGRIAKITAVGGGWMKVLVLNDCEGNAVGAVEILMPYVAEVMTRAWRMNGADEYEGRIVDVEDVEEGTGWSVGVCGADRCTLRLGRGRVKGTFRTRPLKRGEGANQDLRVKGEGTFAMHLWMKYDYAK</sequence>
<evidence type="ECO:0000313" key="1">
    <source>
        <dbReference type="EMBL" id="RDX41543.1"/>
    </source>
</evidence>
<protein>
    <submittedName>
        <fullName evidence="1">Uncharacterized protein</fullName>
    </submittedName>
</protein>
<accession>A0A371CMN4</accession>
<organism evidence="1 2">
    <name type="scientific">Lentinus brumalis</name>
    <dbReference type="NCBI Taxonomy" id="2498619"/>
    <lineage>
        <taxon>Eukaryota</taxon>
        <taxon>Fungi</taxon>
        <taxon>Dikarya</taxon>
        <taxon>Basidiomycota</taxon>
        <taxon>Agaricomycotina</taxon>
        <taxon>Agaricomycetes</taxon>
        <taxon>Polyporales</taxon>
        <taxon>Polyporaceae</taxon>
        <taxon>Lentinus</taxon>
    </lineage>
</organism>
<reference evidence="1 2" key="1">
    <citation type="journal article" date="2018" name="Biotechnol. Biofuels">
        <title>Integrative visual omics of the white-rot fungus Polyporus brumalis exposes the biotechnological potential of its oxidative enzymes for delignifying raw plant biomass.</title>
        <authorList>
            <person name="Miyauchi S."/>
            <person name="Rancon A."/>
            <person name="Drula E."/>
            <person name="Hage H."/>
            <person name="Chaduli D."/>
            <person name="Favel A."/>
            <person name="Grisel S."/>
            <person name="Henrissat B."/>
            <person name="Herpoel-Gimbert I."/>
            <person name="Ruiz-Duenas F.J."/>
            <person name="Chevret D."/>
            <person name="Hainaut M."/>
            <person name="Lin J."/>
            <person name="Wang M."/>
            <person name="Pangilinan J."/>
            <person name="Lipzen A."/>
            <person name="Lesage-Meessen L."/>
            <person name="Navarro D."/>
            <person name="Riley R."/>
            <person name="Grigoriev I.V."/>
            <person name="Zhou S."/>
            <person name="Raouche S."/>
            <person name="Rosso M.N."/>
        </authorList>
    </citation>
    <scope>NUCLEOTIDE SEQUENCE [LARGE SCALE GENOMIC DNA]</scope>
    <source>
        <strain evidence="1 2">BRFM 1820</strain>
    </source>
</reference>
<dbReference type="EMBL" id="KZ857509">
    <property type="protein sequence ID" value="RDX41543.1"/>
    <property type="molecule type" value="Genomic_DNA"/>
</dbReference>
<proteinExistence type="predicted"/>
<keyword evidence="2" id="KW-1185">Reference proteome</keyword>
<dbReference type="Proteomes" id="UP000256964">
    <property type="component" value="Unassembled WGS sequence"/>
</dbReference>
<name>A0A371CMN4_9APHY</name>
<dbReference type="AlphaFoldDB" id="A0A371CMN4"/>
<evidence type="ECO:0000313" key="2">
    <source>
        <dbReference type="Proteomes" id="UP000256964"/>
    </source>
</evidence>